<sequence length="187" mass="21671">MTKVFFVRHAEPNYENHDDRIRELSPRGMEDRKKVTAFLADKNIDIVVSSPFKRAVDTVKDFADKNGMIVEIVEDFRERKVDSGWIEDFTSFSKKQWSDFSFKLSDGECLKEVQDRNISALNIVLEQYSGKNIVVGSHGTALSTIINYYDKSFGYDDFENIRFLMPWIVEFSFDELGNCTGIKRHSV</sequence>
<feature type="site" description="Transition state stabilizer" evidence="1">
    <location>
        <position position="138"/>
    </location>
</feature>
<name>A0A1D9P2S3_9FIRM</name>
<dbReference type="CDD" id="cd07067">
    <property type="entry name" value="HP_PGM_like"/>
    <property type="match status" value="1"/>
</dbReference>
<dbReference type="KEGG" id="bhu:bhn_I1776"/>
<evidence type="ECO:0000256" key="1">
    <source>
        <dbReference type="PIRSR" id="PIRSR613078-3"/>
    </source>
</evidence>
<dbReference type="EMBL" id="CP017831">
    <property type="protein sequence ID" value="AOZ96809.1"/>
    <property type="molecule type" value="Genomic_DNA"/>
</dbReference>
<gene>
    <name evidence="2" type="ORF">bhn_I1776</name>
</gene>
<dbReference type="PANTHER" id="PTHR48100">
    <property type="entry name" value="BROAD-SPECIFICITY PHOSPHATASE YOR283W-RELATED"/>
    <property type="match status" value="1"/>
</dbReference>
<dbReference type="PANTHER" id="PTHR48100:SF59">
    <property type="entry name" value="ADENOSYLCOBALAMIN_ALPHA-RIBAZOLE PHOSPHATASE"/>
    <property type="match status" value="1"/>
</dbReference>
<dbReference type="OrthoDB" id="9781415at2"/>
<dbReference type="InterPro" id="IPR013078">
    <property type="entry name" value="His_Pase_superF_clade-1"/>
</dbReference>
<dbReference type="InterPro" id="IPR050275">
    <property type="entry name" value="PGM_Phosphatase"/>
</dbReference>
<dbReference type="GO" id="GO:0016791">
    <property type="term" value="F:phosphatase activity"/>
    <property type="evidence" value="ECO:0007669"/>
    <property type="project" value="TreeGrafter"/>
</dbReference>
<dbReference type="RefSeq" id="WP_071176471.1">
    <property type="nucleotide sequence ID" value="NZ_CP017831.1"/>
</dbReference>
<protein>
    <submittedName>
        <fullName evidence="2">Histidine phosphatase superfamily protein</fullName>
    </submittedName>
</protein>
<proteinExistence type="predicted"/>
<dbReference type="Proteomes" id="UP000179284">
    <property type="component" value="Chromosome I"/>
</dbReference>
<accession>A0A1D9P2S3</accession>
<reference evidence="3" key="1">
    <citation type="submission" date="2016-10" db="EMBL/GenBank/DDBJ databases">
        <title>The complete genome sequence of the rumen bacterium Butyrivibrio hungatei MB2003.</title>
        <authorList>
            <person name="Palevich N."/>
            <person name="Kelly W.J."/>
            <person name="Leahy S.C."/>
            <person name="Altermann E."/>
            <person name="Rakonjac J."/>
            <person name="Attwood G.T."/>
        </authorList>
    </citation>
    <scope>NUCLEOTIDE SEQUENCE [LARGE SCALE GENOMIC DNA]</scope>
    <source>
        <strain evidence="3">MB2003</strain>
    </source>
</reference>
<evidence type="ECO:0000313" key="3">
    <source>
        <dbReference type="Proteomes" id="UP000179284"/>
    </source>
</evidence>
<organism evidence="2 3">
    <name type="scientific">Butyrivibrio hungatei</name>
    <dbReference type="NCBI Taxonomy" id="185008"/>
    <lineage>
        <taxon>Bacteria</taxon>
        <taxon>Bacillati</taxon>
        <taxon>Bacillota</taxon>
        <taxon>Clostridia</taxon>
        <taxon>Lachnospirales</taxon>
        <taxon>Lachnospiraceae</taxon>
        <taxon>Butyrivibrio</taxon>
    </lineage>
</organism>
<dbReference type="Pfam" id="PF00300">
    <property type="entry name" value="His_Phos_1"/>
    <property type="match status" value="1"/>
</dbReference>
<dbReference type="Gene3D" id="3.40.50.1240">
    <property type="entry name" value="Phosphoglycerate mutase-like"/>
    <property type="match status" value="1"/>
</dbReference>
<dbReference type="GO" id="GO:0005737">
    <property type="term" value="C:cytoplasm"/>
    <property type="evidence" value="ECO:0007669"/>
    <property type="project" value="TreeGrafter"/>
</dbReference>
<dbReference type="AlphaFoldDB" id="A0A1D9P2S3"/>
<evidence type="ECO:0000313" key="2">
    <source>
        <dbReference type="EMBL" id="AOZ96809.1"/>
    </source>
</evidence>
<keyword evidence="3" id="KW-1185">Reference proteome</keyword>
<dbReference type="SUPFAM" id="SSF53254">
    <property type="entry name" value="Phosphoglycerate mutase-like"/>
    <property type="match status" value="1"/>
</dbReference>
<dbReference type="InterPro" id="IPR029033">
    <property type="entry name" value="His_PPase_superfam"/>
</dbReference>